<dbReference type="PANTHER" id="PTHR43190">
    <property type="entry name" value="N-ACETYL-D-GLUCOSAMINE KINASE"/>
    <property type="match status" value="1"/>
</dbReference>
<organism evidence="1 2">
    <name type="scientific">Naumannella halotolerans</name>
    <dbReference type="NCBI Taxonomy" id="993414"/>
    <lineage>
        <taxon>Bacteria</taxon>
        <taxon>Bacillati</taxon>
        <taxon>Actinomycetota</taxon>
        <taxon>Actinomycetes</taxon>
        <taxon>Propionibacteriales</taxon>
        <taxon>Propionibacteriaceae</taxon>
        <taxon>Naumannella</taxon>
    </lineage>
</organism>
<dbReference type="GO" id="GO:0016301">
    <property type="term" value="F:kinase activity"/>
    <property type="evidence" value="ECO:0007669"/>
    <property type="project" value="UniProtKB-KW"/>
</dbReference>
<evidence type="ECO:0000313" key="1">
    <source>
        <dbReference type="EMBL" id="TDT34276.1"/>
    </source>
</evidence>
<proteinExistence type="predicted"/>
<sequence>MSSEGGASLIDAVDSEGAHSEVVTAALQAILTARDQLPAERRHPAGSLVCGVAGAGAEPELAAELATRLQAELPGTTVQVTSDLVITHAGALGGRSGSVANVGTGAEVIALSPGGELRQLGNWGPWLGDDGSGAWLGREALRRVLASREADYDLGPLVGAATERYGDLDRLHQTLATSGTPARSTAAFAGDVLRLAEDGEPGALEVTRSAADALASVLQRSGPGPYAITGGLSGHQVYLDEIAGALGQPVTNAEGTALDGALLLAGGTTTAPHLGLLIGAATRTPPESATS</sequence>
<keyword evidence="1" id="KW-0808">Transferase</keyword>
<gene>
    <name evidence="1" type="ORF">CLV29_1934</name>
</gene>
<dbReference type="Proteomes" id="UP000295371">
    <property type="component" value="Unassembled WGS sequence"/>
</dbReference>
<accession>A0A4R7JBD4</accession>
<dbReference type="Gene3D" id="3.30.420.40">
    <property type="match status" value="2"/>
</dbReference>
<reference evidence="1 2" key="1">
    <citation type="submission" date="2019-03" db="EMBL/GenBank/DDBJ databases">
        <title>Genomic Encyclopedia of Archaeal and Bacterial Type Strains, Phase II (KMG-II): from individual species to whole genera.</title>
        <authorList>
            <person name="Goeker M."/>
        </authorList>
    </citation>
    <scope>NUCLEOTIDE SEQUENCE [LARGE SCALE GENOMIC DNA]</scope>
    <source>
        <strain evidence="1 2">DSM 24323</strain>
    </source>
</reference>
<dbReference type="EMBL" id="SOAW01000001">
    <property type="protein sequence ID" value="TDT34276.1"/>
    <property type="molecule type" value="Genomic_DNA"/>
</dbReference>
<dbReference type="CDD" id="cd24082">
    <property type="entry name" value="ASKHA_NBD_GspK-like"/>
    <property type="match status" value="1"/>
</dbReference>
<name>A0A4R7JBD4_9ACTN</name>
<dbReference type="SUPFAM" id="SSF53067">
    <property type="entry name" value="Actin-like ATPase domain"/>
    <property type="match status" value="1"/>
</dbReference>
<comment type="caution">
    <text evidence="1">The sequence shown here is derived from an EMBL/GenBank/DDBJ whole genome shotgun (WGS) entry which is preliminary data.</text>
</comment>
<dbReference type="PANTHER" id="PTHR43190:SF3">
    <property type="entry name" value="N-ACETYL-D-GLUCOSAMINE KINASE"/>
    <property type="match status" value="1"/>
</dbReference>
<dbReference type="InterPro" id="IPR052519">
    <property type="entry name" value="Euk-type_GlcNAc_Kinase"/>
</dbReference>
<dbReference type="AlphaFoldDB" id="A0A4R7JBD4"/>
<keyword evidence="1" id="KW-0418">Kinase</keyword>
<keyword evidence="2" id="KW-1185">Reference proteome</keyword>
<evidence type="ECO:0000313" key="2">
    <source>
        <dbReference type="Proteomes" id="UP000295371"/>
    </source>
</evidence>
<dbReference type="InterPro" id="IPR043129">
    <property type="entry name" value="ATPase_NBD"/>
</dbReference>
<protein>
    <submittedName>
        <fullName evidence="1">N-acetylglucosamine kinase-like BadF-type ATPase</fullName>
    </submittedName>
</protein>